<feature type="compositionally biased region" description="Basic and acidic residues" evidence="4">
    <location>
        <begin position="50"/>
        <end position="59"/>
    </location>
</feature>
<name>A0A6A5YSI7_9PLEO</name>
<dbReference type="SMART" id="SM00487">
    <property type="entry name" value="DEXDc"/>
    <property type="match status" value="1"/>
</dbReference>
<dbReference type="OrthoDB" id="448448at2759"/>
<dbReference type="GO" id="GO:0016787">
    <property type="term" value="F:hydrolase activity"/>
    <property type="evidence" value="ECO:0007669"/>
    <property type="project" value="UniProtKB-KW"/>
</dbReference>
<dbReference type="InterPro" id="IPR049730">
    <property type="entry name" value="SNF2/RAD54-like_C"/>
</dbReference>
<dbReference type="InterPro" id="IPR027417">
    <property type="entry name" value="P-loop_NTPase"/>
</dbReference>
<evidence type="ECO:0000256" key="4">
    <source>
        <dbReference type="SAM" id="MobiDB-lite"/>
    </source>
</evidence>
<sequence>MDPRLLLDPKGSRNRETASSNGIQKSQATGKRPASAGGEEANGGQISLVERLHNVHERTSSPSKRAKTDEQHHKQKARGAPGGGGLDLQNNRPPPPLPQAPAIDLTMSDDEDDDIKVVKDNSSETICIGRLKNMYIQTHTVPQPDPSKFRGNSGQQGRIRVRYRRAGFNKGNNLILVVDPTGKEFGRVDIKTAVGLSPLMDSAKTCGLQWAAMTDPRRKQPGEGPPGAIMSALIAVSTQLYCPRKVARDLGKYLQSKQMFLIDPIFDLNKFDYFNPQTAANFTTQDAAQSDFQYPMHNAPGYTSNYVIRSVDEIRADVQNVFDKMITSGLIAEREQPASIKTPLMSHQKQALHFLWDKEQPWTEADETRIDTLYQAKLKDNGRKYWLHVITGEELRHPPDTPRGGILADEMGLGKTLSILSLIALPESIAAAQHFATLAPPISQGLGTQVINSRATLLICPLSTRYNWTTQVNDHFLPGCRPKVCNYHGPRRNDLSIEQLADYDLVITTYDTVSVDAPKNKPLTRINWFRIVLDEAHAIRNPTARKSIMVCGLSAQRRWAVTGTPVQNRLEDLGALFKFLRLRPFNDAAGFNQFVVAPFKAADEGVIDRLRLLVGSITLRRQKNGLVELPTKTDQIVRLKFSKDEQRLHDWFEKDSANKVNAITSGEKVKGHSYARILTAIMNLRLICAHGRDLLSEEALKLTDGMTYDNPMELEDGETEIPPLTKRAAYDMVELLNQTDADACQICQQRLLEIDSDDEEDVDDAEQDYGSEECSARPSEEPEPILEKVGNRAGADVKLKNSKDIMAYMTGCYHIICPKHRKVIQQWYAAGGSDGQMNCIFCDTRVRTALFELKQSEWEEYLEEKDNIKRDPKLAKKMGSYTGPHTKTKALLEELRKSQEESMANPDEPPIKSVIFSCWTTHLDLIQIALEGEGYRYTRLDGRMPGAARNKALDIFAKDFSVPIILVSIGAGGLGLNLTTANKVYVMEPQFNPAAEAQAVDRVHRLGQTRPVTIMRYIMDDSFEEKMLELQRKKRDLADLTMSREKTTKQQQAKQRLEDLRSLFK</sequence>
<gene>
    <name evidence="7" type="ORF">BDV96DRAFT_584849</name>
</gene>
<keyword evidence="8" id="KW-1185">Reference proteome</keyword>
<dbReference type="CDD" id="cd18793">
    <property type="entry name" value="SF2_C_SNF"/>
    <property type="match status" value="1"/>
</dbReference>
<evidence type="ECO:0000256" key="1">
    <source>
        <dbReference type="ARBA" id="ARBA00022741"/>
    </source>
</evidence>
<feature type="compositionally biased region" description="Polar residues" evidence="4">
    <location>
        <begin position="17"/>
        <end position="29"/>
    </location>
</feature>
<feature type="region of interest" description="Disordered" evidence="4">
    <location>
        <begin position="1"/>
        <end position="103"/>
    </location>
</feature>
<dbReference type="SUPFAM" id="SSF52540">
    <property type="entry name" value="P-loop containing nucleoside triphosphate hydrolases"/>
    <property type="match status" value="2"/>
</dbReference>
<dbReference type="GO" id="GO:0005634">
    <property type="term" value="C:nucleus"/>
    <property type="evidence" value="ECO:0007669"/>
    <property type="project" value="TreeGrafter"/>
</dbReference>
<feature type="compositionally biased region" description="Basic and acidic residues" evidence="4">
    <location>
        <begin position="1"/>
        <end position="16"/>
    </location>
</feature>
<dbReference type="GO" id="GO:0005524">
    <property type="term" value="F:ATP binding"/>
    <property type="evidence" value="ECO:0007669"/>
    <property type="project" value="UniProtKB-KW"/>
</dbReference>
<dbReference type="Pfam" id="PF00271">
    <property type="entry name" value="Helicase_C"/>
    <property type="match status" value="1"/>
</dbReference>
<evidence type="ECO:0000256" key="2">
    <source>
        <dbReference type="ARBA" id="ARBA00022801"/>
    </source>
</evidence>
<dbReference type="Gene3D" id="3.40.50.10810">
    <property type="entry name" value="Tandem AAA-ATPase domain"/>
    <property type="match status" value="1"/>
</dbReference>
<dbReference type="AlphaFoldDB" id="A0A6A5YSI7"/>
<evidence type="ECO:0000259" key="5">
    <source>
        <dbReference type="PROSITE" id="PS51192"/>
    </source>
</evidence>
<dbReference type="CDD" id="cd18008">
    <property type="entry name" value="DEXDc_SHPRH-like"/>
    <property type="match status" value="1"/>
</dbReference>
<dbReference type="InterPro" id="IPR000330">
    <property type="entry name" value="SNF2_N"/>
</dbReference>
<evidence type="ECO:0000313" key="8">
    <source>
        <dbReference type="Proteomes" id="UP000799770"/>
    </source>
</evidence>
<evidence type="ECO:0000313" key="7">
    <source>
        <dbReference type="EMBL" id="KAF2109943.1"/>
    </source>
</evidence>
<dbReference type="Gene3D" id="3.40.50.300">
    <property type="entry name" value="P-loop containing nucleotide triphosphate hydrolases"/>
    <property type="match status" value="1"/>
</dbReference>
<dbReference type="GO" id="GO:0005737">
    <property type="term" value="C:cytoplasm"/>
    <property type="evidence" value="ECO:0007669"/>
    <property type="project" value="TreeGrafter"/>
</dbReference>
<evidence type="ECO:0000259" key="6">
    <source>
        <dbReference type="PROSITE" id="PS51194"/>
    </source>
</evidence>
<dbReference type="InterPro" id="IPR038718">
    <property type="entry name" value="SNF2-like_sf"/>
</dbReference>
<dbReference type="SMART" id="SM00490">
    <property type="entry name" value="HELICc"/>
    <property type="match status" value="1"/>
</dbReference>
<dbReference type="InterPro" id="IPR014001">
    <property type="entry name" value="Helicase_ATP-bd"/>
</dbReference>
<dbReference type="InterPro" id="IPR050628">
    <property type="entry name" value="SNF2_RAD54_helicase_TF"/>
</dbReference>
<dbReference type="EMBL" id="ML977340">
    <property type="protein sequence ID" value="KAF2109943.1"/>
    <property type="molecule type" value="Genomic_DNA"/>
</dbReference>
<proteinExistence type="predicted"/>
<dbReference type="GO" id="GO:0008094">
    <property type="term" value="F:ATP-dependent activity, acting on DNA"/>
    <property type="evidence" value="ECO:0007669"/>
    <property type="project" value="TreeGrafter"/>
</dbReference>
<dbReference type="Proteomes" id="UP000799770">
    <property type="component" value="Unassembled WGS sequence"/>
</dbReference>
<evidence type="ECO:0000256" key="3">
    <source>
        <dbReference type="ARBA" id="ARBA00022840"/>
    </source>
</evidence>
<feature type="domain" description="Helicase C-terminal" evidence="6">
    <location>
        <begin position="890"/>
        <end position="1046"/>
    </location>
</feature>
<keyword evidence="1" id="KW-0547">Nucleotide-binding</keyword>
<accession>A0A6A5YSI7</accession>
<keyword evidence="2" id="KW-0378">Hydrolase</keyword>
<feature type="domain" description="Helicase ATP-binding" evidence="5">
    <location>
        <begin position="396"/>
        <end position="583"/>
    </location>
</feature>
<dbReference type="PROSITE" id="PS51192">
    <property type="entry name" value="HELICASE_ATP_BIND_1"/>
    <property type="match status" value="1"/>
</dbReference>
<feature type="region of interest" description="Disordered" evidence="4">
    <location>
        <begin position="757"/>
        <end position="782"/>
    </location>
</feature>
<reference evidence="7" key="1">
    <citation type="journal article" date="2020" name="Stud. Mycol.">
        <title>101 Dothideomycetes genomes: a test case for predicting lifestyles and emergence of pathogens.</title>
        <authorList>
            <person name="Haridas S."/>
            <person name="Albert R."/>
            <person name="Binder M."/>
            <person name="Bloem J."/>
            <person name="Labutti K."/>
            <person name="Salamov A."/>
            <person name="Andreopoulos B."/>
            <person name="Baker S."/>
            <person name="Barry K."/>
            <person name="Bills G."/>
            <person name="Bluhm B."/>
            <person name="Cannon C."/>
            <person name="Castanera R."/>
            <person name="Culley D."/>
            <person name="Daum C."/>
            <person name="Ezra D."/>
            <person name="Gonzalez J."/>
            <person name="Henrissat B."/>
            <person name="Kuo A."/>
            <person name="Liang C."/>
            <person name="Lipzen A."/>
            <person name="Lutzoni F."/>
            <person name="Magnuson J."/>
            <person name="Mondo S."/>
            <person name="Nolan M."/>
            <person name="Ohm R."/>
            <person name="Pangilinan J."/>
            <person name="Park H.-J."/>
            <person name="Ramirez L."/>
            <person name="Alfaro M."/>
            <person name="Sun H."/>
            <person name="Tritt A."/>
            <person name="Yoshinaga Y."/>
            <person name="Zwiers L.-H."/>
            <person name="Turgeon B."/>
            <person name="Goodwin S."/>
            <person name="Spatafora J."/>
            <person name="Crous P."/>
            <person name="Grigoriev I."/>
        </authorList>
    </citation>
    <scope>NUCLEOTIDE SEQUENCE</scope>
    <source>
        <strain evidence="7">CBS 627.86</strain>
    </source>
</reference>
<dbReference type="InterPro" id="IPR001650">
    <property type="entry name" value="Helicase_C-like"/>
</dbReference>
<organism evidence="7 8">
    <name type="scientific">Lophiotrema nucula</name>
    <dbReference type="NCBI Taxonomy" id="690887"/>
    <lineage>
        <taxon>Eukaryota</taxon>
        <taxon>Fungi</taxon>
        <taxon>Dikarya</taxon>
        <taxon>Ascomycota</taxon>
        <taxon>Pezizomycotina</taxon>
        <taxon>Dothideomycetes</taxon>
        <taxon>Pleosporomycetidae</taxon>
        <taxon>Pleosporales</taxon>
        <taxon>Lophiotremataceae</taxon>
        <taxon>Lophiotrema</taxon>
    </lineage>
</organism>
<dbReference type="PANTHER" id="PTHR45626:SF16">
    <property type="entry name" value="ATP-DEPENDENT HELICASE ULS1"/>
    <property type="match status" value="1"/>
</dbReference>
<feature type="compositionally biased region" description="Acidic residues" evidence="4">
    <location>
        <begin position="757"/>
        <end position="771"/>
    </location>
</feature>
<dbReference type="PANTHER" id="PTHR45626">
    <property type="entry name" value="TRANSCRIPTION TERMINATION FACTOR 2-RELATED"/>
    <property type="match status" value="1"/>
</dbReference>
<dbReference type="PROSITE" id="PS51194">
    <property type="entry name" value="HELICASE_CTER"/>
    <property type="match status" value="1"/>
</dbReference>
<dbReference type="GO" id="GO:0000724">
    <property type="term" value="P:double-strand break repair via homologous recombination"/>
    <property type="evidence" value="ECO:0007669"/>
    <property type="project" value="TreeGrafter"/>
</dbReference>
<keyword evidence="3" id="KW-0067">ATP-binding</keyword>
<protein>
    <submittedName>
        <fullName evidence="7">SNF2 family N-terminal domain-containing protein</fullName>
    </submittedName>
</protein>
<dbReference type="Pfam" id="PF00176">
    <property type="entry name" value="SNF2-rel_dom"/>
    <property type="match status" value="1"/>
</dbReference>